<feature type="compositionally biased region" description="Basic and acidic residues" evidence="1">
    <location>
        <begin position="550"/>
        <end position="559"/>
    </location>
</feature>
<dbReference type="InterPro" id="IPR013989">
    <property type="entry name" value="Dev_and_cell_death_domain"/>
</dbReference>
<dbReference type="Pfam" id="PF10539">
    <property type="entry name" value="Dev_Cell_Death"/>
    <property type="match status" value="1"/>
</dbReference>
<evidence type="ECO:0000259" key="2">
    <source>
        <dbReference type="PROSITE" id="PS51222"/>
    </source>
</evidence>
<proteinExistence type="predicted"/>
<dbReference type="Proteomes" id="UP000541444">
    <property type="component" value="Unassembled WGS sequence"/>
</dbReference>
<feature type="compositionally biased region" description="Basic and acidic residues" evidence="1">
    <location>
        <begin position="650"/>
        <end position="663"/>
    </location>
</feature>
<protein>
    <recommendedName>
        <fullName evidence="2">DCD domain-containing protein</fullName>
    </recommendedName>
</protein>
<dbReference type="PANTHER" id="PTHR46444:SF9">
    <property type="entry name" value="DCD (DEVELOPMENT AND CELL DEATH) DOMAIN PROTEIN"/>
    <property type="match status" value="1"/>
</dbReference>
<feature type="domain" description="DCD" evidence="2">
    <location>
        <begin position="13"/>
        <end position="143"/>
    </location>
</feature>
<dbReference type="OrthoDB" id="1928633at2759"/>
<feature type="region of interest" description="Disordered" evidence="1">
    <location>
        <begin position="647"/>
        <end position="672"/>
    </location>
</feature>
<reference evidence="3 4" key="1">
    <citation type="journal article" date="2020" name="IScience">
        <title>Genome Sequencing of the Endangered Kingdonia uniflora (Circaeasteraceae, Ranunculales) Reveals Potential Mechanisms of Evolutionary Specialization.</title>
        <authorList>
            <person name="Sun Y."/>
            <person name="Deng T."/>
            <person name="Zhang A."/>
            <person name="Moore M.J."/>
            <person name="Landis J.B."/>
            <person name="Lin N."/>
            <person name="Zhang H."/>
            <person name="Zhang X."/>
            <person name="Huang J."/>
            <person name="Zhang X."/>
            <person name="Sun H."/>
            <person name="Wang H."/>
        </authorList>
    </citation>
    <scope>NUCLEOTIDE SEQUENCE [LARGE SCALE GENOMIC DNA]</scope>
    <source>
        <strain evidence="3">TB1705</strain>
        <tissue evidence="3">Leaf</tissue>
    </source>
</reference>
<name>A0A7J7L2Q4_9MAGN</name>
<keyword evidence="4" id="KW-1185">Reference proteome</keyword>
<comment type="caution">
    <text evidence="3">The sequence shown here is derived from an EMBL/GenBank/DDBJ whole genome shotgun (WGS) entry which is preliminary data.</text>
</comment>
<dbReference type="EMBL" id="JACGCM010002669">
    <property type="protein sequence ID" value="KAF6136842.1"/>
    <property type="molecule type" value="Genomic_DNA"/>
</dbReference>
<accession>A0A7J7L2Q4</accession>
<dbReference type="SMART" id="SM00767">
    <property type="entry name" value="DCD"/>
    <property type="match status" value="1"/>
</dbReference>
<organism evidence="3 4">
    <name type="scientific">Kingdonia uniflora</name>
    <dbReference type="NCBI Taxonomy" id="39325"/>
    <lineage>
        <taxon>Eukaryota</taxon>
        <taxon>Viridiplantae</taxon>
        <taxon>Streptophyta</taxon>
        <taxon>Embryophyta</taxon>
        <taxon>Tracheophyta</taxon>
        <taxon>Spermatophyta</taxon>
        <taxon>Magnoliopsida</taxon>
        <taxon>Ranunculales</taxon>
        <taxon>Circaeasteraceae</taxon>
        <taxon>Kingdonia</taxon>
    </lineage>
</organism>
<dbReference type="PANTHER" id="PTHR46444">
    <property type="entry name" value="DCD (DEVELOPMENT AND CELL DEATH) DOMAIN PROTEIN-RELATED"/>
    <property type="match status" value="1"/>
</dbReference>
<gene>
    <name evidence="3" type="ORF">GIB67_043231</name>
</gene>
<evidence type="ECO:0000256" key="1">
    <source>
        <dbReference type="SAM" id="MobiDB-lite"/>
    </source>
</evidence>
<sequence>MGFNEDQDNSFSRDVSGAIFMSNRSTKKECLKRKLFGLPYAQANFVKSVKAGMILFLYEFEEKKLHGVFRASSDGAMNIVPHAYQSSSKQFPAQVRFEKLWNCYPLSEYDFRDAIKENYYSESKFRFDLSADQVYELLQLFGLRKVKSQKSQSGSSGRVIQQSGNFELDGVRSLVGDKSDIPKRKFSMHNEHEKLDKNCGESTRVSQTQLNNLDIFAYRPDTSRVGDFSRLSSMAPDSLELRSLTRYHDVARHTFNVSDISDKLLTRKNLSPLSLGPQRPTFLGSPSQAEHAFSLRDSPNVYLPTSGYAHSSVVGMDQNPVEEKHHVAAYSKNISDAPFPSPRNQQLMMTSHIDPKDLNMSSTGQPSLDCSANLEDYIPLPSADDFEPLSTSILFPDTSSYFGNHGIVVESYLGKPVPNLCARNEDYGRLNRSSLGPIQDHPPYVLEESFPATSQYTPNFGAACYSDYVPSISPKSLSALAKPLIQVGDGYRSDSPCMDLYEERAQDRQSNHENDDEFGTQRTMHSDAQIKRKSVFSRLTAPAQNATARNSKDDDRTENNLDLSINQIMDSLRKKQTSWRRTKDDLESSCRRAKDEPEKYLVHLDEESFAAKRQRNMTEDVALENEVDSHSEGAIVDDTRLYNFKRRSRSQKDMNKTAEEAHSEGPPGAPLKRRKLVRPSIGITEMPLEVKNVGNETLVCSNVVETNESTSSKTLDVENTDIPKCSKGTKVELERTLTIKDPKVDVEVQKGVHEERIGVTNCSLKDHCSPRDNLNGFECDNVKLEETSRKKIEAQLEILKNSMERSKDPLEEGL</sequence>
<feature type="region of interest" description="Disordered" evidence="1">
    <location>
        <begin position="505"/>
        <end position="560"/>
    </location>
</feature>
<evidence type="ECO:0000313" key="4">
    <source>
        <dbReference type="Proteomes" id="UP000541444"/>
    </source>
</evidence>
<evidence type="ECO:0000313" key="3">
    <source>
        <dbReference type="EMBL" id="KAF6136842.1"/>
    </source>
</evidence>
<dbReference type="AlphaFoldDB" id="A0A7J7L2Q4"/>
<dbReference type="PROSITE" id="PS51222">
    <property type="entry name" value="DCD"/>
    <property type="match status" value="1"/>
</dbReference>